<dbReference type="Pfam" id="PF03544">
    <property type="entry name" value="TonB_C"/>
    <property type="match status" value="1"/>
</dbReference>
<dbReference type="InterPro" id="IPR006260">
    <property type="entry name" value="TonB/TolA_C"/>
</dbReference>
<evidence type="ECO:0000256" key="2">
    <source>
        <dbReference type="ARBA" id="ARBA00006555"/>
    </source>
</evidence>
<keyword evidence="7" id="KW-0653">Protein transport</keyword>
<sequence>MTARRQPPKPKSQHRKLIAILLGIVVVGGIASFVLRGGKKEESKEEIVIVDLSPPPPPPPPPPPVEPENLSEPEEMDESEDIAEADAPEEMSDEPSDDIDLGLDAADLASGPGTGSFVVSVPRIGGRRGGGGNGGGGGMMDDVDAPPTPVSKIQPNYPSTLLSKGIGGKVLVACVVDETGKVVSSSIKQSAHPELDKAAVAAVSKWKFKPAQKGGRNVRASCVVPFNFEVKKS</sequence>
<evidence type="ECO:0000256" key="5">
    <source>
        <dbReference type="ARBA" id="ARBA00022519"/>
    </source>
</evidence>
<evidence type="ECO:0000256" key="10">
    <source>
        <dbReference type="SAM" id="MobiDB-lite"/>
    </source>
</evidence>
<evidence type="ECO:0000256" key="7">
    <source>
        <dbReference type="ARBA" id="ARBA00022927"/>
    </source>
</evidence>
<keyword evidence="3" id="KW-0813">Transport</keyword>
<dbReference type="Proteomes" id="UP001320876">
    <property type="component" value="Unassembled WGS sequence"/>
</dbReference>
<dbReference type="Gene3D" id="3.30.1150.10">
    <property type="match status" value="1"/>
</dbReference>
<evidence type="ECO:0000259" key="12">
    <source>
        <dbReference type="PROSITE" id="PS52015"/>
    </source>
</evidence>
<evidence type="ECO:0000256" key="9">
    <source>
        <dbReference type="ARBA" id="ARBA00023136"/>
    </source>
</evidence>
<dbReference type="EMBL" id="JAPDDT010000018">
    <property type="protein sequence ID" value="MCW1925886.1"/>
    <property type="molecule type" value="Genomic_DNA"/>
</dbReference>
<dbReference type="InterPro" id="IPR051045">
    <property type="entry name" value="TonB-dependent_transducer"/>
</dbReference>
<feature type="domain" description="TonB C-terminal" evidence="12">
    <location>
        <begin position="142"/>
        <end position="233"/>
    </location>
</feature>
<evidence type="ECO:0000256" key="4">
    <source>
        <dbReference type="ARBA" id="ARBA00022475"/>
    </source>
</evidence>
<keyword evidence="14" id="KW-1185">Reference proteome</keyword>
<evidence type="ECO:0000313" key="13">
    <source>
        <dbReference type="EMBL" id="MCW1925886.1"/>
    </source>
</evidence>
<feature type="compositionally biased region" description="Pro residues" evidence="10">
    <location>
        <begin position="53"/>
        <end position="66"/>
    </location>
</feature>
<keyword evidence="9 11" id="KW-0472">Membrane</keyword>
<dbReference type="NCBIfam" id="TIGR01352">
    <property type="entry name" value="tonB_Cterm"/>
    <property type="match status" value="1"/>
</dbReference>
<dbReference type="RefSeq" id="WP_264489994.1">
    <property type="nucleotide sequence ID" value="NZ_JAPDDT010000018.1"/>
</dbReference>
<accession>A0ABT3GQY8</accession>
<keyword evidence="5" id="KW-0997">Cell inner membrane</keyword>
<feature type="transmembrane region" description="Helical" evidence="11">
    <location>
        <begin position="17"/>
        <end position="35"/>
    </location>
</feature>
<evidence type="ECO:0000256" key="11">
    <source>
        <dbReference type="SAM" id="Phobius"/>
    </source>
</evidence>
<comment type="similarity">
    <text evidence="2">Belongs to the TonB family.</text>
</comment>
<evidence type="ECO:0000256" key="1">
    <source>
        <dbReference type="ARBA" id="ARBA00004383"/>
    </source>
</evidence>
<dbReference type="PROSITE" id="PS52015">
    <property type="entry name" value="TONB_CTD"/>
    <property type="match status" value="1"/>
</dbReference>
<evidence type="ECO:0000256" key="6">
    <source>
        <dbReference type="ARBA" id="ARBA00022692"/>
    </source>
</evidence>
<keyword evidence="8 11" id="KW-1133">Transmembrane helix</keyword>
<dbReference type="SUPFAM" id="SSF74653">
    <property type="entry name" value="TolA/TonB C-terminal domain"/>
    <property type="match status" value="1"/>
</dbReference>
<comment type="caution">
    <text evidence="13">The sequence shown here is derived from an EMBL/GenBank/DDBJ whole genome shotgun (WGS) entry which is preliminary data.</text>
</comment>
<proteinExistence type="inferred from homology"/>
<feature type="region of interest" description="Disordered" evidence="10">
    <location>
        <begin position="39"/>
        <end position="136"/>
    </location>
</feature>
<gene>
    <name evidence="13" type="ORF">OKA05_25225</name>
</gene>
<feature type="compositionally biased region" description="Gly residues" evidence="10">
    <location>
        <begin position="127"/>
        <end position="136"/>
    </location>
</feature>
<keyword evidence="4" id="KW-1003">Cell membrane</keyword>
<dbReference type="PANTHER" id="PTHR33446">
    <property type="entry name" value="PROTEIN TONB-RELATED"/>
    <property type="match status" value="1"/>
</dbReference>
<reference evidence="13 14" key="1">
    <citation type="submission" date="2022-10" db="EMBL/GenBank/DDBJ databases">
        <title>Luteolibacter arcticus strain CCTCC AB 2014275, whole genome shotgun sequencing project.</title>
        <authorList>
            <person name="Zhao G."/>
            <person name="Shen L."/>
        </authorList>
    </citation>
    <scope>NUCLEOTIDE SEQUENCE [LARGE SCALE GENOMIC DNA]</scope>
    <source>
        <strain evidence="13 14">CCTCC AB 2014275</strain>
    </source>
</reference>
<name>A0ABT3GQY8_9BACT</name>
<organism evidence="13 14">
    <name type="scientific">Luteolibacter arcticus</name>
    <dbReference type="NCBI Taxonomy" id="1581411"/>
    <lineage>
        <taxon>Bacteria</taxon>
        <taxon>Pseudomonadati</taxon>
        <taxon>Verrucomicrobiota</taxon>
        <taxon>Verrucomicrobiia</taxon>
        <taxon>Verrucomicrobiales</taxon>
        <taxon>Verrucomicrobiaceae</taxon>
        <taxon>Luteolibacter</taxon>
    </lineage>
</organism>
<comment type="subcellular location">
    <subcellularLocation>
        <location evidence="1">Cell inner membrane</location>
        <topology evidence="1">Single-pass membrane protein</topology>
        <orientation evidence="1">Periplasmic side</orientation>
    </subcellularLocation>
</comment>
<feature type="compositionally biased region" description="Acidic residues" evidence="10">
    <location>
        <begin position="69"/>
        <end position="101"/>
    </location>
</feature>
<evidence type="ECO:0000313" key="14">
    <source>
        <dbReference type="Proteomes" id="UP001320876"/>
    </source>
</evidence>
<evidence type="ECO:0000256" key="8">
    <source>
        <dbReference type="ARBA" id="ARBA00022989"/>
    </source>
</evidence>
<dbReference type="InterPro" id="IPR037682">
    <property type="entry name" value="TonB_C"/>
</dbReference>
<evidence type="ECO:0000256" key="3">
    <source>
        <dbReference type="ARBA" id="ARBA00022448"/>
    </source>
</evidence>
<keyword evidence="6 11" id="KW-0812">Transmembrane</keyword>
<protein>
    <submittedName>
        <fullName evidence="13">TonB family protein</fullName>
    </submittedName>
</protein>